<name>A0AAV2SYS2_MEGNR</name>
<feature type="non-terminal residue" evidence="1">
    <location>
        <position position="162"/>
    </location>
</feature>
<comment type="caution">
    <text evidence="1">The sequence shown here is derived from an EMBL/GenBank/DDBJ whole genome shotgun (WGS) entry which is preliminary data.</text>
</comment>
<gene>
    <name evidence="1" type="ORF">MNOR_LOCUS41998</name>
</gene>
<evidence type="ECO:0000313" key="2">
    <source>
        <dbReference type="Proteomes" id="UP001497623"/>
    </source>
</evidence>
<organism evidence="1 2">
    <name type="scientific">Meganyctiphanes norvegica</name>
    <name type="common">Northern krill</name>
    <name type="synonym">Thysanopoda norvegica</name>
    <dbReference type="NCBI Taxonomy" id="48144"/>
    <lineage>
        <taxon>Eukaryota</taxon>
        <taxon>Metazoa</taxon>
        <taxon>Ecdysozoa</taxon>
        <taxon>Arthropoda</taxon>
        <taxon>Crustacea</taxon>
        <taxon>Multicrustacea</taxon>
        <taxon>Malacostraca</taxon>
        <taxon>Eumalacostraca</taxon>
        <taxon>Eucarida</taxon>
        <taxon>Euphausiacea</taxon>
        <taxon>Euphausiidae</taxon>
        <taxon>Meganyctiphanes</taxon>
    </lineage>
</organism>
<keyword evidence="2" id="KW-1185">Reference proteome</keyword>
<proteinExistence type="predicted"/>
<reference evidence="1 2" key="1">
    <citation type="submission" date="2024-05" db="EMBL/GenBank/DDBJ databases">
        <authorList>
            <person name="Wallberg A."/>
        </authorList>
    </citation>
    <scope>NUCLEOTIDE SEQUENCE [LARGE SCALE GENOMIC DNA]</scope>
</reference>
<evidence type="ECO:0000313" key="1">
    <source>
        <dbReference type="EMBL" id="CAL4255464.1"/>
    </source>
</evidence>
<dbReference type="PANTHER" id="PTHR33395:SF22">
    <property type="entry name" value="REVERSE TRANSCRIPTASE DOMAIN-CONTAINING PROTEIN"/>
    <property type="match status" value="1"/>
</dbReference>
<dbReference type="EMBL" id="CAXKWB010186676">
    <property type="protein sequence ID" value="CAL4255464.1"/>
    <property type="molecule type" value="Genomic_DNA"/>
</dbReference>
<protein>
    <recommendedName>
        <fullName evidence="3">RNA-directed DNA polymerase from mobile element jockey</fullName>
    </recommendedName>
</protein>
<sequence length="162" mass="18469">MKTVDGNLVEEDKDITNVLADYLNTVHTSYRGEEMPEMRRMTDAQIDRITITPEMVEKKLEKLNIHKSCGPDEIHPHVLQKTAKAMSVPLAIIYQKSLDEGICPDEWKCANVTPIHKKGDRTDPSNYRPVSLTSQVCKVLESIIRDKIMEHLTENNLLNDAQ</sequence>
<dbReference type="Proteomes" id="UP001497623">
    <property type="component" value="Unassembled WGS sequence"/>
</dbReference>
<accession>A0AAV2SYS2</accession>
<evidence type="ECO:0008006" key="3">
    <source>
        <dbReference type="Google" id="ProtNLM"/>
    </source>
</evidence>
<dbReference type="AlphaFoldDB" id="A0AAV2SYS2"/>
<dbReference type="PANTHER" id="PTHR33395">
    <property type="entry name" value="TRANSCRIPTASE, PUTATIVE-RELATED-RELATED"/>
    <property type="match status" value="1"/>
</dbReference>